<reference evidence="1 2" key="1">
    <citation type="submission" date="2015-01" db="EMBL/GenBank/DDBJ databases">
        <title>Evolution of Trichinella species and genotypes.</title>
        <authorList>
            <person name="Korhonen P.K."/>
            <person name="Edoardo P."/>
            <person name="Giuseppe L.R."/>
            <person name="Gasser R.B."/>
        </authorList>
    </citation>
    <scope>NUCLEOTIDE SEQUENCE [LARGE SCALE GENOMIC DNA]</scope>
    <source>
        <strain evidence="1">ISS120</strain>
    </source>
</reference>
<name>A0A0V1CTG7_TRIBR</name>
<organism evidence="1 2">
    <name type="scientific">Trichinella britovi</name>
    <name type="common">Parasitic roundworm</name>
    <dbReference type="NCBI Taxonomy" id="45882"/>
    <lineage>
        <taxon>Eukaryota</taxon>
        <taxon>Metazoa</taxon>
        <taxon>Ecdysozoa</taxon>
        <taxon>Nematoda</taxon>
        <taxon>Enoplea</taxon>
        <taxon>Dorylaimia</taxon>
        <taxon>Trichinellida</taxon>
        <taxon>Trichinellidae</taxon>
        <taxon>Trichinella</taxon>
    </lineage>
</organism>
<dbReference type="OrthoDB" id="10440890at2759"/>
<keyword evidence="2" id="KW-1185">Reference proteome</keyword>
<evidence type="ECO:0000313" key="1">
    <source>
        <dbReference type="EMBL" id="KRY52509.1"/>
    </source>
</evidence>
<evidence type="ECO:0000313" key="2">
    <source>
        <dbReference type="Proteomes" id="UP000054653"/>
    </source>
</evidence>
<comment type="caution">
    <text evidence="1">The sequence shown here is derived from an EMBL/GenBank/DDBJ whole genome shotgun (WGS) entry which is preliminary data.</text>
</comment>
<accession>A0A0V1CTG7</accession>
<protein>
    <submittedName>
        <fullName evidence="1">Uncharacterized protein</fullName>
    </submittedName>
</protein>
<dbReference type="Proteomes" id="UP000054653">
    <property type="component" value="Unassembled WGS sequence"/>
</dbReference>
<gene>
    <name evidence="1" type="ORF">T03_13764</name>
</gene>
<dbReference type="EMBL" id="JYDI01000104">
    <property type="protein sequence ID" value="KRY52509.1"/>
    <property type="molecule type" value="Genomic_DNA"/>
</dbReference>
<proteinExistence type="predicted"/>
<sequence length="138" mass="15882">MKNGIPLSNPLAKNTAFVMLQTHKYHINTAITETCIKQPFTISYMLEIICIEGSFENAYMGLTEEERQHLTVARYLRSMTTQDRDVVETKQSYSCIHFHRKMHRLLRTLWSNCNAEMNALGIIQRLAAGLIMPFVLSS</sequence>
<dbReference type="AlphaFoldDB" id="A0A0V1CTG7"/>